<sequence length="99" mass="10636">MSRSLEEFKQQVLQDSSLTEQFKDVSSPEEFVNLAVQLGQQLGYSFTADDVQASLAEQSSTSSVELNDAQLEAIAGGEHTEGYQLSCGNGCPTVVNCGR</sequence>
<dbReference type="Pfam" id="PF07862">
    <property type="entry name" value="Nif11"/>
    <property type="match status" value="1"/>
</dbReference>
<dbReference type="KEGG" id="cyn:Cyan7425_1590"/>
<dbReference type="EMBL" id="CP001344">
    <property type="protein sequence ID" value="ACL43960.1"/>
    <property type="molecule type" value="Genomic_DNA"/>
</dbReference>
<organism evidence="2">
    <name type="scientific">Cyanothece sp. (strain PCC 7425 / ATCC 29141)</name>
    <dbReference type="NCBI Taxonomy" id="395961"/>
    <lineage>
        <taxon>Bacteria</taxon>
        <taxon>Bacillati</taxon>
        <taxon>Cyanobacteriota</taxon>
        <taxon>Cyanophyceae</taxon>
        <taxon>Gomontiellales</taxon>
        <taxon>Cyanothecaceae</taxon>
        <taxon>Cyanothece</taxon>
    </lineage>
</organism>
<protein>
    <recommendedName>
        <fullName evidence="1">Nif11 domain-containing protein</fullName>
    </recommendedName>
</protein>
<dbReference type="AlphaFoldDB" id="B8HQH0"/>
<dbReference type="OrthoDB" id="1121904at2"/>
<name>B8HQH0_CYAP4</name>
<evidence type="ECO:0000259" key="1">
    <source>
        <dbReference type="Pfam" id="PF07862"/>
    </source>
</evidence>
<feature type="domain" description="Nif11" evidence="1">
    <location>
        <begin position="4"/>
        <end position="50"/>
    </location>
</feature>
<gene>
    <name evidence="2" type="ordered locus">Cyan7425_1590</name>
</gene>
<dbReference type="NCBIfam" id="TIGR03798">
    <property type="entry name" value="leader_Nif11"/>
    <property type="match status" value="1"/>
</dbReference>
<dbReference type="STRING" id="395961.Cyan7425_1590"/>
<proteinExistence type="predicted"/>
<dbReference type="HOGENOM" id="CLU_178480_0_0_3"/>
<dbReference type="eggNOG" id="ENOG5034CC1">
    <property type="taxonomic scope" value="Bacteria"/>
</dbReference>
<accession>B8HQH0</accession>
<reference evidence="2" key="1">
    <citation type="submission" date="2009-01" db="EMBL/GenBank/DDBJ databases">
        <title>Complete sequence of chromosome Cyanothece sp. PCC 7425.</title>
        <authorList>
            <consortium name="US DOE Joint Genome Institute"/>
            <person name="Lucas S."/>
            <person name="Copeland A."/>
            <person name="Lapidus A."/>
            <person name="Glavina del Rio T."/>
            <person name="Dalin E."/>
            <person name="Tice H."/>
            <person name="Bruce D."/>
            <person name="Goodwin L."/>
            <person name="Pitluck S."/>
            <person name="Sims D."/>
            <person name="Meineke L."/>
            <person name="Brettin T."/>
            <person name="Detter J.C."/>
            <person name="Han C."/>
            <person name="Larimer F."/>
            <person name="Land M."/>
            <person name="Hauser L."/>
            <person name="Kyrpides N."/>
            <person name="Ovchinnikova G."/>
            <person name="Liberton M."/>
            <person name="Stoeckel J."/>
            <person name="Banerjee A."/>
            <person name="Singh A."/>
            <person name="Page L."/>
            <person name="Sato H."/>
            <person name="Zhao L."/>
            <person name="Sherman L."/>
            <person name="Pakrasi H."/>
            <person name="Richardson P."/>
        </authorList>
    </citation>
    <scope>NUCLEOTIDE SEQUENCE</scope>
    <source>
        <strain evidence="2">PCC 7425</strain>
    </source>
</reference>
<dbReference type="InterPro" id="IPR022516">
    <property type="entry name" value="CHP03798_Ocin"/>
</dbReference>
<evidence type="ECO:0000313" key="2">
    <source>
        <dbReference type="EMBL" id="ACL43960.1"/>
    </source>
</evidence>
<dbReference type="InterPro" id="IPR012903">
    <property type="entry name" value="Nif11"/>
</dbReference>